<accession>A0A0E3ZAK9</accession>
<dbReference type="EMBL" id="CP011280">
    <property type="protein sequence ID" value="AKC95317.1"/>
    <property type="molecule type" value="Genomic_DNA"/>
</dbReference>
<dbReference type="Gene3D" id="1.10.3210.10">
    <property type="entry name" value="Hypothetical protein af1432"/>
    <property type="match status" value="1"/>
</dbReference>
<evidence type="ECO:0000313" key="2">
    <source>
        <dbReference type="EMBL" id="AKC95317.1"/>
    </source>
</evidence>
<dbReference type="AlphaFoldDB" id="A0A0E3ZAK9"/>
<dbReference type="OrthoDB" id="95469at2"/>
<dbReference type="PATRIC" id="fig|1069640.6.peg.362"/>
<dbReference type="RefSeq" id="WP_046328423.1">
    <property type="nucleotide sequence ID" value="NZ_CP011280.1"/>
</dbReference>
<dbReference type="Proteomes" id="UP000033103">
    <property type="component" value="Chromosome"/>
</dbReference>
<sequence>MIRYCIRKFCDYYIEKIDENLEKEAIKILNDEELRIYFNMDYYDRWHGLLVYSIMKKVTTDRNYLIFSILHDCGKKRASFLLRIIHKLGFVTRLKNHPKIGYDMLEKINKDVAILILHHHDKNTSGMLKVFQDIDDRS</sequence>
<keyword evidence="3" id="KW-1185">Reference proteome</keyword>
<dbReference type="SUPFAM" id="SSF109604">
    <property type="entry name" value="HD-domain/PDEase-like"/>
    <property type="match status" value="1"/>
</dbReference>
<dbReference type="Pfam" id="PF01966">
    <property type="entry name" value="HD"/>
    <property type="match status" value="1"/>
</dbReference>
<dbReference type="KEGG" id="sns:VC03_01900"/>
<evidence type="ECO:0000313" key="3">
    <source>
        <dbReference type="Proteomes" id="UP000033103"/>
    </source>
</evidence>
<evidence type="ECO:0000259" key="1">
    <source>
        <dbReference type="Pfam" id="PF01966"/>
    </source>
</evidence>
<dbReference type="HOGENOM" id="CLU_152472_0_0_0"/>
<protein>
    <recommendedName>
        <fullName evidence="1">HD domain-containing protein</fullName>
    </recommendedName>
</protein>
<proteinExistence type="predicted"/>
<gene>
    <name evidence="2" type="ORF">VC03_01900</name>
</gene>
<dbReference type="InterPro" id="IPR006674">
    <property type="entry name" value="HD_domain"/>
</dbReference>
<reference evidence="2 3" key="1">
    <citation type="journal article" date="2012" name="BMC Genomics">
        <title>Genomic sequence analysis and characterization of Sneathia amnii sp. nov.</title>
        <authorList>
            <consortium name="Vaginal Microbiome Consortium (additional members)"/>
            <person name="Harwich M.D.Jr."/>
            <person name="Serrano M.G."/>
            <person name="Fettweis J.M."/>
            <person name="Alves J.M."/>
            <person name="Reimers M.A."/>
            <person name="Buck G.A."/>
            <person name="Jefferson K.K."/>
        </authorList>
    </citation>
    <scope>NUCLEOTIDE SEQUENCE [LARGE SCALE GENOMIC DNA]</scope>
    <source>
        <strain evidence="2 3">SN35</strain>
    </source>
</reference>
<feature type="domain" description="HD" evidence="1">
    <location>
        <begin position="51"/>
        <end position="123"/>
    </location>
</feature>
<dbReference type="STRING" id="187101.VC03_01900"/>
<name>A0A0E3ZAK9_9FUSO</name>
<organism evidence="2 3">
    <name type="scientific">Sneathia vaginalis</name>
    <dbReference type="NCBI Taxonomy" id="187101"/>
    <lineage>
        <taxon>Bacteria</taxon>
        <taxon>Fusobacteriati</taxon>
        <taxon>Fusobacteriota</taxon>
        <taxon>Fusobacteriia</taxon>
        <taxon>Fusobacteriales</taxon>
        <taxon>Leptotrichiaceae</taxon>
        <taxon>Sneathia</taxon>
    </lineage>
</organism>